<comment type="caution">
    <text evidence="6">The sequence shown here is derived from an EMBL/GenBank/DDBJ whole genome shotgun (WGS) entry which is preliminary data.</text>
</comment>
<organism evidence="6 7">
    <name type="scientific">Hymenobacter humi</name>
    <dbReference type="NCBI Taxonomy" id="1411620"/>
    <lineage>
        <taxon>Bacteria</taxon>
        <taxon>Pseudomonadati</taxon>
        <taxon>Bacteroidota</taxon>
        <taxon>Cytophagia</taxon>
        <taxon>Cytophagales</taxon>
        <taxon>Hymenobacteraceae</taxon>
        <taxon>Hymenobacter</taxon>
    </lineage>
</organism>
<feature type="domain" description="TonB-dependent transporter Oar-like beta-barrel" evidence="5">
    <location>
        <begin position="43"/>
        <end position="515"/>
    </location>
</feature>
<proteinExistence type="predicted"/>
<dbReference type="InterPro" id="IPR036942">
    <property type="entry name" value="Beta-barrel_TonB_sf"/>
</dbReference>
<evidence type="ECO:0000259" key="5">
    <source>
        <dbReference type="Pfam" id="PF25183"/>
    </source>
</evidence>
<keyword evidence="2" id="KW-0472">Membrane</keyword>
<reference evidence="7" key="1">
    <citation type="journal article" date="2019" name="Int. J. Syst. Evol. Microbiol.">
        <title>The Global Catalogue of Microorganisms (GCM) 10K type strain sequencing project: providing services to taxonomists for standard genome sequencing and annotation.</title>
        <authorList>
            <consortium name="The Broad Institute Genomics Platform"/>
            <consortium name="The Broad Institute Genome Sequencing Center for Infectious Disease"/>
            <person name="Wu L."/>
            <person name="Ma J."/>
        </authorList>
    </citation>
    <scope>NUCLEOTIDE SEQUENCE [LARGE SCALE GENOMIC DNA]</scope>
    <source>
        <strain evidence="7">JCM 19635</strain>
    </source>
</reference>
<dbReference type="Gene3D" id="2.40.170.20">
    <property type="entry name" value="TonB-dependent receptor, beta-barrel domain"/>
    <property type="match status" value="1"/>
</dbReference>
<evidence type="ECO:0000313" key="7">
    <source>
        <dbReference type="Proteomes" id="UP001596513"/>
    </source>
</evidence>
<sequence>MATSSTPTATRFRRPLPTSPACPTATSLQYSALPGGFPFGVTKAAQFGLYAQDEWSPRNNLKVTIGLRGDVPVIFSDIERNVNVANLTFRNNVRIETDRLPKSRVLLSPRIGVNWDVNDDRKTQVRGGTGIFTGRVPFVWISNQASNNGVQFGSFSRSGAAAAANPFSPNVDAYRPNPNGSTPLANTSYNLAVTDPNFKFPQVWRTNVAVDQELLGGIIGTLEALYTKDVNAVYHQNVNLPNPVRNASGADTRPIYYNIGAAGSNGLAATTANNRIYGGQGGASTTNPNISDAILMTNTSKGYSYSITGQLQKSFEGGLYLNAAYTYSDSRSVNDGGSIAQSIWRDRSVSGETNANVLSYSQFLIQHRVIASASYKREYLGHLGTTLSLFFEASPAGRYSYLYSGDMNGDSQSNDLIYVPRSQGDILLRDIAIPASQGGGVYTGAQQWADLDKYISQDPYLKTRRGEYAERNGAARPWQNRLDFRLLQDVFTNIGENRNNLQLSLDIFNIGNLLNSNWGTFQTANRTGLLSFAGYTAQGQPAFTYPYLTNPSIVTPASGSTPAVVAPGKPWWKPTARTPAAWVRAGRPRWASATSSTKLFGLIVAPERAGSNSGPLFVPDCLALAWFC</sequence>
<accession>A0ABW2U9A1</accession>
<keyword evidence="3" id="KW-0998">Cell outer membrane</keyword>
<evidence type="ECO:0000256" key="2">
    <source>
        <dbReference type="ARBA" id="ARBA00023136"/>
    </source>
</evidence>
<evidence type="ECO:0000256" key="3">
    <source>
        <dbReference type="ARBA" id="ARBA00023237"/>
    </source>
</evidence>
<evidence type="ECO:0000256" key="4">
    <source>
        <dbReference type="SAM" id="MobiDB-lite"/>
    </source>
</evidence>
<dbReference type="RefSeq" id="WP_380205565.1">
    <property type="nucleotide sequence ID" value="NZ_JBHTEK010000001.1"/>
</dbReference>
<dbReference type="Pfam" id="PF25183">
    <property type="entry name" value="OMP_b-brl_4"/>
    <property type="match status" value="1"/>
</dbReference>
<dbReference type="Proteomes" id="UP001596513">
    <property type="component" value="Unassembled WGS sequence"/>
</dbReference>
<evidence type="ECO:0000256" key="1">
    <source>
        <dbReference type="ARBA" id="ARBA00004442"/>
    </source>
</evidence>
<keyword evidence="7" id="KW-1185">Reference proteome</keyword>
<feature type="region of interest" description="Disordered" evidence="4">
    <location>
        <begin position="1"/>
        <end position="20"/>
    </location>
</feature>
<protein>
    <recommendedName>
        <fullName evidence="5">TonB-dependent transporter Oar-like beta-barrel domain-containing protein</fullName>
    </recommendedName>
</protein>
<name>A0ABW2U9A1_9BACT</name>
<dbReference type="InterPro" id="IPR057601">
    <property type="entry name" value="Oar-like_b-barrel"/>
</dbReference>
<dbReference type="EMBL" id="JBHTEK010000001">
    <property type="protein sequence ID" value="MFC7670100.1"/>
    <property type="molecule type" value="Genomic_DNA"/>
</dbReference>
<gene>
    <name evidence="6" type="ORF">ACFQT0_24065</name>
</gene>
<evidence type="ECO:0000313" key="6">
    <source>
        <dbReference type="EMBL" id="MFC7670100.1"/>
    </source>
</evidence>
<dbReference type="SUPFAM" id="SSF56935">
    <property type="entry name" value="Porins"/>
    <property type="match status" value="1"/>
</dbReference>
<comment type="subcellular location">
    <subcellularLocation>
        <location evidence="1">Cell outer membrane</location>
    </subcellularLocation>
</comment>